<dbReference type="KEGG" id="pmak:PMPD1_2456"/>
<dbReference type="RefSeq" id="WP_173634347.1">
    <property type="nucleotide sequence ID" value="NZ_CP054212.1"/>
</dbReference>
<sequence>MSAYGAQVFLKGTAFDVINAFAPSYVMDIITVASGSKTYDIPPGTAIQAQPYTLTFFEGGNLPSITISGRTVSWSGNAGNNGYIIIVWSS</sequence>
<evidence type="ECO:0000313" key="1">
    <source>
        <dbReference type="EMBL" id="QKJ87398.1"/>
    </source>
</evidence>
<organism evidence="1 2">
    <name type="scientific">Paramixta manurensis</name>
    <dbReference type="NCBI Taxonomy" id="2740817"/>
    <lineage>
        <taxon>Bacteria</taxon>
        <taxon>Pseudomonadati</taxon>
        <taxon>Pseudomonadota</taxon>
        <taxon>Gammaproteobacteria</taxon>
        <taxon>Enterobacterales</taxon>
        <taxon>Erwiniaceae</taxon>
        <taxon>Paramixta</taxon>
    </lineage>
</organism>
<protein>
    <submittedName>
        <fullName evidence="1">Uncharacterized protein</fullName>
    </submittedName>
</protein>
<dbReference type="AlphaFoldDB" id="A0A6M8U9J4"/>
<keyword evidence="2" id="KW-1185">Reference proteome</keyword>
<reference evidence="1 2" key="1">
    <citation type="submission" date="2020-06" db="EMBL/GenBank/DDBJ databases">
        <title>Genome sequence of Paramixta manurensis strain PD-1.</title>
        <authorList>
            <person name="Lee C.W."/>
            <person name="Kim J."/>
        </authorList>
    </citation>
    <scope>NUCLEOTIDE SEQUENCE [LARGE SCALE GENOMIC DNA]</scope>
    <source>
        <strain evidence="1 2">PD-1</strain>
    </source>
</reference>
<dbReference type="EMBL" id="CP054212">
    <property type="protein sequence ID" value="QKJ87398.1"/>
    <property type="molecule type" value="Genomic_DNA"/>
</dbReference>
<dbReference type="Proteomes" id="UP000505325">
    <property type="component" value="Chromosome"/>
</dbReference>
<gene>
    <name evidence="1" type="ORF">PMPD1_2456</name>
</gene>
<proteinExistence type="predicted"/>
<name>A0A6M8U9J4_9GAMM</name>
<evidence type="ECO:0000313" key="2">
    <source>
        <dbReference type="Proteomes" id="UP000505325"/>
    </source>
</evidence>
<accession>A0A6M8U9J4</accession>